<accession>A0ABW4ZC40</accession>
<gene>
    <name evidence="2" type="ORF">ACFSW8_11075</name>
</gene>
<comment type="caution">
    <text evidence="2">The sequence shown here is derived from an EMBL/GenBank/DDBJ whole genome shotgun (WGS) entry which is preliminary data.</text>
</comment>
<feature type="signal peptide" evidence="1">
    <location>
        <begin position="1"/>
        <end position="23"/>
    </location>
</feature>
<name>A0ABW4ZC40_9BACT</name>
<sequence>MKVSFCFSGLILGVVVMSQCVLAQGLQTAPMREQVHFPDARVFPEKIQIRTDKSKTPAQIEKLKNSIEKQSTWTLSREAPQSFEDVLLTNMTGTLVSEFNSNDIQLTGEAKKLLQEKLEKSNTRISKELNRSVEKKHFILPADEKSAAEASAKLAKVMDANTQRFAAECIKRAKSNGGNLTESMIEAICKKWAIYPFCP</sequence>
<dbReference type="Proteomes" id="UP001597389">
    <property type="component" value="Unassembled WGS sequence"/>
</dbReference>
<dbReference type="EMBL" id="JBHUJB010000046">
    <property type="protein sequence ID" value="MFD2159444.1"/>
    <property type="molecule type" value="Genomic_DNA"/>
</dbReference>
<keyword evidence="3" id="KW-1185">Reference proteome</keyword>
<evidence type="ECO:0000256" key="1">
    <source>
        <dbReference type="SAM" id="SignalP"/>
    </source>
</evidence>
<evidence type="ECO:0000313" key="3">
    <source>
        <dbReference type="Proteomes" id="UP001597389"/>
    </source>
</evidence>
<organism evidence="2 3">
    <name type="scientific">Rubritalea tangerina</name>
    <dbReference type="NCBI Taxonomy" id="430798"/>
    <lineage>
        <taxon>Bacteria</taxon>
        <taxon>Pseudomonadati</taxon>
        <taxon>Verrucomicrobiota</taxon>
        <taxon>Verrucomicrobiia</taxon>
        <taxon>Verrucomicrobiales</taxon>
        <taxon>Rubritaleaceae</taxon>
        <taxon>Rubritalea</taxon>
    </lineage>
</organism>
<dbReference type="RefSeq" id="WP_377086166.1">
    <property type="nucleotide sequence ID" value="NZ_JBHSJL010000014.1"/>
</dbReference>
<protein>
    <submittedName>
        <fullName evidence="2">Uncharacterized protein</fullName>
    </submittedName>
</protein>
<feature type="chain" id="PRO_5046440633" evidence="1">
    <location>
        <begin position="24"/>
        <end position="199"/>
    </location>
</feature>
<proteinExistence type="predicted"/>
<evidence type="ECO:0000313" key="2">
    <source>
        <dbReference type="EMBL" id="MFD2159444.1"/>
    </source>
</evidence>
<keyword evidence="1" id="KW-0732">Signal</keyword>
<reference evidence="3" key="1">
    <citation type="journal article" date="2019" name="Int. J. Syst. Evol. Microbiol.">
        <title>The Global Catalogue of Microorganisms (GCM) 10K type strain sequencing project: providing services to taxonomists for standard genome sequencing and annotation.</title>
        <authorList>
            <consortium name="The Broad Institute Genomics Platform"/>
            <consortium name="The Broad Institute Genome Sequencing Center for Infectious Disease"/>
            <person name="Wu L."/>
            <person name="Ma J."/>
        </authorList>
    </citation>
    <scope>NUCLEOTIDE SEQUENCE [LARGE SCALE GENOMIC DNA]</scope>
    <source>
        <strain evidence="3">CCUG 57942</strain>
    </source>
</reference>